<dbReference type="SUPFAM" id="SSF103506">
    <property type="entry name" value="Mitochondrial carrier"/>
    <property type="match status" value="1"/>
</dbReference>
<keyword evidence="4" id="KW-0472">Membrane</keyword>
<dbReference type="AlphaFoldDB" id="A0A9P7ESC7"/>
<dbReference type="Proteomes" id="UP000823399">
    <property type="component" value="Unassembled WGS sequence"/>
</dbReference>
<comment type="subcellular location">
    <subcellularLocation>
        <location evidence="1">Membrane</location>
    </subcellularLocation>
</comment>
<evidence type="ECO:0000256" key="1">
    <source>
        <dbReference type="ARBA" id="ARBA00004370"/>
    </source>
</evidence>
<dbReference type="GO" id="GO:0016020">
    <property type="term" value="C:membrane"/>
    <property type="evidence" value="ECO:0007669"/>
    <property type="project" value="UniProtKB-SubCell"/>
</dbReference>
<evidence type="ECO:0000313" key="5">
    <source>
        <dbReference type="EMBL" id="KAG2088021.1"/>
    </source>
</evidence>
<dbReference type="RefSeq" id="XP_041285410.1">
    <property type="nucleotide sequence ID" value="XM_041434502.1"/>
</dbReference>
<comment type="caution">
    <text evidence="5">The sequence shown here is derived from an EMBL/GenBank/DDBJ whole genome shotgun (WGS) entry which is preliminary data.</text>
</comment>
<evidence type="ECO:0000256" key="2">
    <source>
        <dbReference type="ARBA" id="ARBA00022692"/>
    </source>
</evidence>
<name>A0A9P7ESC7_9AGAM</name>
<organism evidence="5 6">
    <name type="scientific">Suillus discolor</name>
    <dbReference type="NCBI Taxonomy" id="1912936"/>
    <lineage>
        <taxon>Eukaryota</taxon>
        <taxon>Fungi</taxon>
        <taxon>Dikarya</taxon>
        <taxon>Basidiomycota</taxon>
        <taxon>Agaricomycotina</taxon>
        <taxon>Agaricomycetes</taxon>
        <taxon>Agaricomycetidae</taxon>
        <taxon>Boletales</taxon>
        <taxon>Suillineae</taxon>
        <taxon>Suillaceae</taxon>
        <taxon>Suillus</taxon>
    </lineage>
</organism>
<keyword evidence="2" id="KW-0812">Transmembrane</keyword>
<reference evidence="5" key="1">
    <citation type="journal article" date="2020" name="New Phytol.">
        <title>Comparative genomics reveals dynamic genome evolution in host specialist ectomycorrhizal fungi.</title>
        <authorList>
            <person name="Lofgren L.A."/>
            <person name="Nguyen N.H."/>
            <person name="Vilgalys R."/>
            <person name="Ruytinx J."/>
            <person name="Liao H.L."/>
            <person name="Branco S."/>
            <person name="Kuo A."/>
            <person name="LaButti K."/>
            <person name="Lipzen A."/>
            <person name="Andreopoulos W."/>
            <person name="Pangilinan J."/>
            <person name="Riley R."/>
            <person name="Hundley H."/>
            <person name="Na H."/>
            <person name="Barry K."/>
            <person name="Grigoriev I.V."/>
            <person name="Stajich J.E."/>
            <person name="Kennedy P.G."/>
        </authorList>
    </citation>
    <scope>NUCLEOTIDE SEQUENCE</scope>
    <source>
        <strain evidence="5">FC423</strain>
    </source>
</reference>
<proteinExistence type="predicted"/>
<protein>
    <submittedName>
        <fullName evidence="5">Uncharacterized protein</fullName>
    </submittedName>
</protein>
<dbReference type="OrthoDB" id="2678974at2759"/>
<evidence type="ECO:0000256" key="3">
    <source>
        <dbReference type="ARBA" id="ARBA00022989"/>
    </source>
</evidence>
<dbReference type="InterPro" id="IPR023395">
    <property type="entry name" value="MCP_dom_sf"/>
</dbReference>
<keyword evidence="3" id="KW-1133">Transmembrane helix</keyword>
<evidence type="ECO:0000256" key="4">
    <source>
        <dbReference type="ARBA" id="ARBA00023136"/>
    </source>
</evidence>
<keyword evidence="6" id="KW-1185">Reference proteome</keyword>
<gene>
    <name evidence="5" type="ORF">F5147DRAFT_658828</name>
</gene>
<accession>A0A9P7ESC7</accession>
<sequence length="529" mass="60107">METPSSPSSTITAPPDYHETALMLAKLATEAMTCHFALLHHDSVSELMTEWYWPNDDEGKKVPLSNFENGTREYIEAAVYSWRDKATNKIYWNARCASDRCGYQVKIDTHYHRLSLVTFNYPLREEHEKTHPIQLEWTWREQTELMTRLNCSIGDGIMGTDFHILFRCCNLCNRVGFRFRISMNSPLTLINANIAASLSCTTTIVTTTSDLSKTLLQNYNIEALNLIGDNVWTTNMDRGASANERPEVDFIGMFCIQDVKDLLRKLRAFFTDSESLDNVHVSSLHLLLCKYSRISTGIGCRLKFKLDMSHVIYGPQVGNGCMQLDFTRGGHHSTSAKPNQEIDVLLHQLLYLHRATIEITDSRGQDNRRGTAYYVKCMPGDVLECSITHAGTLLLMWLVDPIRYNNLTSGLATLIHEEGQTGIWKGFGPIFVGTRYKACSITYMNLAGKQKNSTDIALYPLEMTKVKILQAPRSCQQVVNFRNTVSHSTQCTPTLSMIQRVNHGYSIKEGIWLTSRGEPKKLPRLHRLE</sequence>
<dbReference type="EMBL" id="JABBWM010000126">
    <property type="protein sequence ID" value="KAG2088021.1"/>
    <property type="molecule type" value="Genomic_DNA"/>
</dbReference>
<dbReference type="GeneID" id="64696761"/>
<evidence type="ECO:0000313" key="6">
    <source>
        <dbReference type="Proteomes" id="UP000823399"/>
    </source>
</evidence>